<evidence type="ECO:0000256" key="2">
    <source>
        <dbReference type="ARBA" id="ARBA00007441"/>
    </source>
</evidence>
<evidence type="ECO:0000256" key="6">
    <source>
        <dbReference type="RuleBase" id="RU000481"/>
    </source>
</evidence>
<dbReference type="CDD" id="cd00609">
    <property type="entry name" value="AAT_like"/>
    <property type="match status" value="1"/>
</dbReference>
<dbReference type="SUPFAM" id="SSF53383">
    <property type="entry name" value="PLP-dependent transferases"/>
    <property type="match status" value="1"/>
</dbReference>
<dbReference type="InterPro" id="IPR015422">
    <property type="entry name" value="PyrdxlP-dep_Trfase_small"/>
</dbReference>
<dbReference type="InterPro" id="IPR015424">
    <property type="entry name" value="PyrdxlP-dep_Trfase"/>
</dbReference>
<dbReference type="FunFam" id="3.40.640.10:FF:000033">
    <property type="entry name" value="Aspartate aminotransferase"/>
    <property type="match status" value="1"/>
</dbReference>
<evidence type="ECO:0000256" key="5">
    <source>
        <dbReference type="ARBA" id="ARBA00022898"/>
    </source>
</evidence>
<dbReference type="Gene3D" id="3.40.640.10">
    <property type="entry name" value="Type I PLP-dependent aspartate aminotransferase-like (Major domain)"/>
    <property type="match status" value="1"/>
</dbReference>
<dbReference type="EC" id="2.6.1.-" evidence="6"/>
<dbReference type="InterPro" id="IPR004839">
    <property type="entry name" value="Aminotransferase_I/II_large"/>
</dbReference>
<gene>
    <name evidence="8" type="ordered locus">Corgl_0545</name>
</gene>
<keyword evidence="4 6" id="KW-0808">Transferase</keyword>
<dbReference type="HOGENOM" id="CLU_017584_4_3_11"/>
<accession>F2NBC4</accession>
<evidence type="ECO:0000256" key="3">
    <source>
        <dbReference type="ARBA" id="ARBA00022576"/>
    </source>
</evidence>
<dbReference type="STRING" id="700015.Corgl_0545"/>
<dbReference type="PANTHER" id="PTHR46383:SF1">
    <property type="entry name" value="ASPARTATE AMINOTRANSFERASE"/>
    <property type="match status" value="1"/>
</dbReference>
<dbReference type="OrthoDB" id="9763453at2"/>
<proteinExistence type="inferred from homology"/>
<dbReference type="PANTHER" id="PTHR46383">
    <property type="entry name" value="ASPARTATE AMINOTRANSFERASE"/>
    <property type="match status" value="1"/>
</dbReference>
<keyword evidence="9" id="KW-1185">Reference proteome</keyword>
<dbReference type="GO" id="GO:0008483">
    <property type="term" value="F:transaminase activity"/>
    <property type="evidence" value="ECO:0007669"/>
    <property type="project" value="UniProtKB-KW"/>
</dbReference>
<dbReference type="InterPro" id="IPR015421">
    <property type="entry name" value="PyrdxlP-dep_Trfase_major"/>
</dbReference>
<dbReference type="Proteomes" id="UP000006851">
    <property type="component" value="Chromosome"/>
</dbReference>
<protein>
    <recommendedName>
        <fullName evidence="6">Aminotransferase</fullName>
        <ecNumber evidence="6">2.6.1.-</ecNumber>
    </recommendedName>
</protein>
<dbReference type="EMBL" id="CP002628">
    <property type="protein sequence ID" value="AEB06660.1"/>
    <property type="molecule type" value="Genomic_DNA"/>
</dbReference>
<reference evidence="9" key="1">
    <citation type="journal article" date="2013" name="Stand. Genomic Sci.">
        <title>Complete genome sequence of Coriobacterium glomerans type strain (PW2(T)) from the midgut of Pyrrhocoris apterus L. (red soldier bug).</title>
        <authorList>
            <person name="Stackebrandt E."/>
            <person name="Zeytun A."/>
            <person name="Lapidus A."/>
            <person name="Nolan M."/>
            <person name="Lucas S."/>
            <person name="Hammon N."/>
            <person name="Deshpande S."/>
            <person name="Cheng J.F."/>
            <person name="Tapia R."/>
            <person name="Goodwin L.A."/>
            <person name="Pitluck S."/>
            <person name="Liolios K."/>
            <person name="Pagani I."/>
            <person name="Ivanova N."/>
            <person name="Mavromatis K."/>
            <person name="Mikhailova N."/>
            <person name="Huntemann M."/>
            <person name="Pati A."/>
            <person name="Chen A."/>
            <person name="Palaniappan K."/>
            <person name="Chang Y.J."/>
            <person name="Land M."/>
            <person name="Hauser L."/>
            <person name="Rohde M."/>
            <person name="Pukall R."/>
            <person name="Goker M."/>
            <person name="Detter J.C."/>
            <person name="Woyke T."/>
            <person name="Bristow J."/>
            <person name="Eisen J.A."/>
            <person name="Markowitz V."/>
            <person name="Hugenholtz P."/>
            <person name="Kyrpides N.C."/>
            <person name="Klenk H.P."/>
        </authorList>
    </citation>
    <scope>NUCLEOTIDE SEQUENCE</scope>
    <source>
        <strain evidence="9">ATCC 49209 / DSM 20642 / JCM 10262 / PW2</strain>
    </source>
</reference>
<sequence>MLAKRMNDIGGSPTSALIAKVAELRGAGENIISLNVGEPDFGTPAVAKIAGIKAICDNFTKYTPSPGILELRREISKKLERDNKVIYGMEEICATVGAKQAIYNSLMALVDEGDEVLIPIPCWVSYTDMVRLAGGTPVFVSVCEDYALDLDAIEAAITRNTKAIIICTPNNPSGAVYSRDSLERLADLACKHDFYVIADEIYEKLIYDKDCEHVSIASLGDSIRDRTVTVNGMSKAFAMTGWRIGYAASTRTIIKAMKAIQSQTTSATNAIAQKAAIDALRYGDQDVHLMVCEFKRRRDYVVKRIEELEGFTCRLPQGAFYALVDVSNVIGKQTANKTIQNSFDLASYLLDEAKVALVPGESFNIKEKVRISYSNSIENIDKAFNRIEIAISKLR</sequence>
<dbReference type="KEGG" id="cgo:Corgl_0545"/>
<comment type="cofactor">
    <cofactor evidence="1 6">
        <name>pyridoxal 5'-phosphate</name>
        <dbReference type="ChEBI" id="CHEBI:597326"/>
    </cofactor>
</comment>
<evidence type="ECO:0000256" key="1">
    <source>
        <dbReference type="ARBA" id="ARBA00001933"/>
    </source>
</evidence>
<evidence type="ECO:0000259" key="7">
    <source>
        <dbReference type="Pfam" id="PF00155"/>
    </source>
</evidence>
<evidence type="ECO:0000313" key="9">
    <source>
        <dbReference type="Proteomes" id="UP000006851"/>
    </source>
</evidence>
<comment type="similarity">
    <text evidence="2 6">Belongs to the class-I pyridoxal-phosphate-dependent aminotransferase family.</text>
</comment>
<evidence type="ECO:0000313" key="8">
    <source>
        <dbReference type="EMBL" id="AEB06660.1"/>
    </source>
</evidence>
<dbReference type="InterPro" id="IPR050596">
    <property type="entry name" value="AspAT/PAT-like"/>
</dbReference>
<dbReference type="InterPro" id="IPR004838">
    <property type="entry name" value="NHTrfase_class1_PyrdxlP-BS"/>
</dbReference>
<organism evidence="8 9">
    <name type="scientific">Coriobacterium glomerans (strain ATCC 49209 / DSM 20642 / JCM 10262 / PW2)</name>
    <dbReference type="NCBI Taxonomy" id="700015"/>
    <lineage>
        <taxon>Bacteria</taxon>
        <taxon>Bacillati</taxon>
        <taxon>Actinomycetota</taxon>
        <taxon>Coriobacteriia</taxon>
        <taxon>Coriobacteriales</taxon>
        <taxon>Coriobacteriaceae</taxon>
        <taxon>Coriobacterium</taxon>
    </lineage>
</organism>
<dbReference type="Gene3D" id="3.90.1150.10">
    <property type="entry name" value="Aspartate Aminotransferase, domain 1"/>
    <property type="match status" value="1"/>
</dbReference>
<dbReference type="eggNOG" id="COG0436">
    <property type="taxonomic scope" value="Bacteria"/>
</dbReference>
<dbReference type="Pfam" id="PF00155">
    <property type="entry name" value="Aminotran_1_2"/>
    <property type="match status" value="1"/>
</dbReference>
<name>F2NBC4_CORGP</name>
<dbReference type="GO" id="GO:0030170">
    <property type="term" value="F:pyridoxal phosphate binding"/>
    <property type="evidence" value="ECO:0007669"/>
    <property type="project" value="InterPro"/>
</dbReference>
<feature type="domain" description="Aminotransferase class I/classII large" evidence="7">
    <location>
        <begin position="30"/>
        <end position="387"/>
    </location>
</feature>
<dbReference type="PROSITE" id="PS00105">
    <property type="entry name" value="AA_TRANSFER_CLASS_1"/>
    <property type="match status" value="1"/>
</dbReference>
<keyword evidence="5" id="KW-0663">Pyridoxal phosphate</keyword>
<dbReference type="AlphaFoldDB" id="F2NBC4"/>
<evidence type="ECO:0000256" key="4">
    <source>
        <dbReference type="ARBA" id="ARBA00022679"/>
    </source>
</evidence>
<keyword evidence="3 6" id="KW-0032">Aminotransferase</keyword>
<dbReference type="RefSeq" id="WP_013708403.1">
    <property type="nucleotide sequence ID" value="NC_015389.1"/>
</dbReference>
<dbReference type="GO" id="GO:0006520">
    <property type="term" value="P:amino acid metabolic process"/>
    <property type="evidence" value="ECO:0007669"/>
    <property type="project" value="InterPro"/>
</dbReference>